<dbReference type="EMBL" id="CP023482">
    <property type="protein sequence ID" value="ATH96847.1"/>
    <property type="molecule type" value="Genomic_DNA"/>
</dbReference>
<feature type="transmembrane region" description="Helical" evidence="7">
    <location>
        <begin position="251"/>
        <end position="284"/>
    </location>
</feature>
<dbReference type="InterPro" id="IPR050250">
    <property type="entry name" value="Macrolide_Exporter_MacB"/>
</dbReference>
<evidence type="ECO:0000256" key="7">
    <source>
        <dbReference type="SAM" id="Phobius"/>
    </source>
</evidence>
<keyword evidence="10" id="KW-1185">Reference proteome</keyword>
<name>A0ABM6PN42_9MICO</name>
<dbReference type="InterPro" id="IPR003838">
    <property type="entry name" value="ABC3_permease_C"/>
</dbReference>
<evidence type="ECO:0000256" key="2">
    <source>
        <dbReference type="ARBA" id="ARBA00022475"/>
    </source>
</evidence>
<keyword evidence="3 7" id="KW-0812">Transmembrane</keyword>
<sequence length="851" mass="88514">MSTLKLQPRRRHLAAAITIALTSAFIAIAVLAVGFVGEAVKAQVTGPVQGASALVQPAFTTEGDAASASPEAIGKVDGADGAFYKTDNTFAIALDEGETGKENPLDSKGTFVKVDAVRPGVDAHYVEGKAPSGDHEVAVDTSFAKKRNLKVGSQIGVQSLDSGQTLTFTVAGISQPQLAQVLNPGGTLTFGTAGIDTLTALGGDASEKASDYYAIAVVAKPGVSEEELVSNLKAAGYDAATVTEFLQEANLMALTVVTMLSALLAGFVLIAIATSALVVTNSFAVTMAQRRRSFALARALGAKRRQAMWAIVRDALLVGIIGSILGIVLAYLAWWALLLVGRFTYSEALPVVPGLNIFAILVPILASLILAVCASVFPAISASRVKPLEALRPAEIASGKHASLIRTIFASAVVALGVVVSLGSFVVEIVLKDSEFMILISMLCAFLGCLTILVGVIGLLPALIPPVAKLGNALASALGFTSARFAFLNLARHPKRTGITMSALIIGTTLMATMASGAVTAQNTFEHDITDRVPVDTIIAATDLPAGFLEEVQKTEGVDTAREVPTAELPFAEGAMTVYAPSAEDLQEVATSNSIEVPPPGEMHMGKARAQQFYVRDGEKVTVKANDGSPREVTVRVKGKLSISLVNPETLNGLGIDVGKAVFVKFASPDSPQRAHTTSIQLTGALSELANQLPPETVTAQSFDGAQREVMATVIQTLLTITVALLAVAVVVAIVGVANTLSLSVIERSSEYALMRALGTSKGAIRAMLVWEGIFIAFLGSLVGVLLGAAFGMFGVRSLLAGEFDFYPAIPWLYLLVILLAGLVAGVLASILPGMRASATAPAQALAQRDE</sequence>
<organism evidence="9 10">
    <name type="scientific">Dermabacter jinjuensis</name>
    <dbReference type="NCBI Taxonomy" id="1667168"/>
    <lineage>
        <taxon>Bacteria</taxon>
        <taxon>Bacillati</taxon>
        <taxon>Actinomycetota</taxon>
        <taxon>Actinomycetes</taxon>
        <taxon>Micrococcales</taxon>
        <taxon>Dermabacteraceae</taxon>
        <taxon>Dermabacter</taxon>
    </lineage>
</organism>
<keyword evidence="5 7" id="KW-0472">Membrane</keyword>
<keyword evidence="4 7" id="KW-1133">Transmembrane helix</keyword>
<feature type="transmembrane region" description="Helical" evidence="7">
    <location>
        <begin position="767"/>
        <end position="792"/>
    </location>
</feature>
<feature type="transmembrane region" description="Helical" evidence="7">
    <location>
        <begin position="436"/>
        <end position="460"/>
    </location>
</feature>
<evidence type="ECO:0000313" key="10">
    <source>
        <dbReference type="Proteomes" id="UP000815698"/>
    </source>
</evidence>
<comment type="subcellular location">
    <subcellularLocation>
        <location evidence="1">Cell membrane</location>
        <topology evidence="1">Multi-pass membrane protein</topology>
    </subcellularLocation>
</comment>
<comment type="similarity">
    <text evidence="6">Belongs to the ABC-4 integral membrane protein family.</text>
</comment>
<reference evidence="9 10" key="1">
    <citation type="journal article" date="2016" name="Int. J. Syst. Evol. Microbiol.">
        <title>Dermabacter jinjuensis sp. nov., a novel species of the genus Dermabacter isolated from a clinical specimen.</title>
        <authorList>
            <person name="Park Y.K."/>
            <person name="Lee K.M."/>
            <person name="Lee W.K."/>
            <person name="Cho M.J."/>
            <person name="Lee H.S."/>
            <person name="Cho Y.G."/>
            <person name="Lee Y.C."/>
            <person name="Lee W.K."/>
            <person name="Seong W.K."/>
            <person name="Hwang K.J."/>
        </authorList>
    </citation>
    <scope>NUCLEOTIDE SEQUENCE [LARGE SCALE GENOMIC DNA]</scope>
    <source>
        <strain evidence="9 10">32T</strain>
    </source>
</reference>
<feature type="transmembrane region" description="Helical" evidence="7">
    <location>
        <begin position="357"/>
        <end position="382"/>
    </location>
</feature>
<evidence type="ECO:0000256" key="3">
    <source>
        <dbReference type="ARBA" id="ARBA00022692"/>
    </source>
</evidence>
<gene>
    <name evidence="9" type="ORF">COP05_06945</name>
</gene>
<feature type="transmembrane region" description="Helical" evidence="7">
    <location>
        <begin position="12"/>
        <end position="36"/>
    </location>
</feature>
<dbReference type="Proteomes" id="UP000815698">
    <property type="component" value="Chromosome"/>
</dbReference>
<feature type="transmembrane region" description="Helical" evidence="7">
    <location>
        <begin position="315"/>
        <end position="337"/>
    </location>
</feature>
<dbReference type="Pfam" id="PF02687">
    <property type="entry name" value="FtsX"/>
    <property type="match status" value="2"/>
</dbReference>
<proteinExistence type="inferred from homology"/>
<feature type="transmembrane region" description="Helical" evidence="7">
    <location>
        <begin position="499"/>
        <end position="519"/>
    </location>
</feature>
<evidence type="ECO:0000256" key="1">
    <source>
        <dbReference type="ARBA" id="ARBA00004651"/>
    </source>
</evidence>
<evidence type="ECO:0000256" key="6">
    <source>
        <dbReference type="ARBA" id="ARBA00038076"/>
    </source>
</evidence>
<evidence type="ECO:0000259" key="8">
    <source>
        <dbReference type="Pfam" id="PF02687"/>
    </source>
</evidence>
<feature type="domain" description="ABC3 transporter permease C-terminal" evidence="8">
    <location>
        <begin position="267"/>
        <end position="386"/>
    </location>
</feature>
<feature type="domain" description="ABC3 transporter permease C-terminal" evidence="8">
    <location>
        <begin position="724"/>
        <end position="840"/>
    </location>
</feature>
<evidence type="ECO:0000256" key="4">
    <source>
        <dbReference type="ARBA" id="ARBA00022989"/>
    </source>
</evidence>
<accession>A0ABM6PN42</accession>
<feature type="transmembrane region" description="Helical" evidence="7">
    <location>
        <begin position="718"/>
        <end position="746"/>
    </location>
</feature>
<dbReference type="RefSeq" id="WP_096883098.1">
    <property type="nucleotide sequence ID" value="NZ_CP023482.1"/>
</dbReference>
<protein>
    <recommendedName>
        <fullName evidence="8">ABC3 transporter permease C-terminal domain-containing protein</fullName>
    </recommendedName>
</protein>
<feature type="transmembrane region" description="Helical" evidence="7">
    <location>
        <begin position="812"/>
        <end position="832"/>
    </location>
</feature>
<keyword evidence="2" id="KW-1003">Cell membrane</keyword>
<evidence type="ECO:0000256" key="5">
    <source>
        <dbReference type="ARBA" id="ARBA00023136"/>
    </source>
</evidence>
<feature type="transmembrane region" description="Helical" evidence="7">
    <location>
        <begin position="403"/>
        <end position="430"/>
    </location>
</feature>
<dbReference type="PANTHER" id="PTHR30572">
    <property type="entry name" value="MEMBRANE COMPONENT OF TRANSPORTER-RELATED"/>
    <property type="match status" value="1"/>
</dbReference>
<dbReference type="PANTHER" id="PTHR30572:SF4">
    <property type="entry name" value="ABC TRANSPORTER PERMEASE YTRF"/>
    <property type="match status" value="1"/>
</dbReference>
<evidence type="ECO:0000313" key="9">
    <source>
        <dbReference type="EMBL" id="ATH96847.1"/>
    </source>
</evidence>